<name>D7FSK2_ECTSI</name>
<evidence type="ECO:0008006" key="4">
    <source>
        <dbReference type="Google" id="ProtNLM"/>
    </source>
</evidence>
<keyword evidence="3" id="KW-1185">Reference proteome</keyword>
<organism evidence="2 3">
    <name type="scientific">Ectocarpus siliculosus</name>
    <name type="common">Brown alga</name>
    <name type="synonym">Conferva siliculosa</name>
    <dbReference type="NCBI Taxonomy" id="2880"/>
    <lineage>
        <taxon>Eukaryota</taxon>
        <taxon>Sar</taxon>
        <taxon>Stramenopiles</taxon>
        <taxon>Ochrophyta</taxon>
        <taxon>PX clade</taxon>
        <taxon>Phaeophyceae</taxon>
        <taxon>Ectocarpales</taxon>
        <taxon>Ectocarpaceae</taxon>
        <taxon>Ectocarpus</taxon>
    </lineage>
</organism>
<evidence type="ECO:0000313" key="2">
    <source>
        <dbReference type="EMBL" id="CBJ31143.1"/>
    </source>
</evidence>
<reference evidence="2 3" key="1">
    <citation type="journal article" date="2010" name="Nature">
        <title>The Ectocarpus genome and the independent evolution of multicellularity in brown algae.</title>
        <authorList>
            <person name="Cock J.M."/>
            <person name="Sterck L."/>
            <person name="Rouze P."/>
            <person name="Scornet D."/>
            <person name="Allen A.E."/>
            <person name="Amoutzias G."/>
            <person name="Anthouard V."/>
            <person name="Artiguenave F."/>
            <person name="Aury J.M."/>
            <person name="Badger J.H."/>
            <person name="Beszteri B."/>
            <person name="Billiau K."/>
            <person name="Bonnet E."/>
            <person name="Bothwell J.H."/>
            <person name="Bowler C."/>
            <person name="Boyen C."/>
            <person name="Brownlee C."/>
            <person name="Carrano C.J."/>
            <person name="Charrier B."/>
            <person name="Cho G.Y."/>
            <person name="Coelho S.M."/>
            <person name="Collen J."/>
            <person name="Corre E."/>
            <person name="Da Silva C."/>
            <person name="Delage L."/>
            <person name="Delaroque N."/>
            <person name="Dittami S.M."/>
            <person name="Doulbeau S."/>
            <person name="Elias M."/>
            <person name="Farnham G."/>
            <person name="Gachon C.M."/>
            <person name="Gschloessl B."/>
            <person name="Heesch S."/>
            <person name="Jabbari K."/>
            <person name="Jubin C."/>
            <person name="Kawai H."/>
            <person name="Kimura K."/>
            <person name="Kloareg B."/>
            <person name="Kupper F.C."/>
            <person name="Lang D."/>
            <person name="Le Bail A."/>
            <person name="Leblanc C."/>
            <person name="Lerouge P."/>
            <person name="Lohr M."/>
            <person name="Lopez P.J."/>
            <person name="Martens C."/>
            <person name="Maumus F."/>
            <person name="Michel G."/>
            <person name="Miranda-Saavedra D."/>
            <person name="Morales J."/>
            <person name="Moreau H."/>
            <person name="Motomura T."/>
            <person name="Nagasato C."/>
            <person name="Napoli C.A."/>
            <person name="Nelson D.R."/>
            <person name="Nyvall-Collen P."/>
            <person name="Peters A.F."/>
            <person name="Pommier C."/>
            <person name="Potin P."/>
            <person name="Poulain J."/>
            <person name="Quesneville H."/>
            <person name="Read B."/>
            <person name="Rensing S.A."/>
            <person name="Ritter A."/>
            <person name="Rousvoal S."/>
            <person name="Samanta M."/>
            <person name="Samson G."/>
            <person name="Schroeder D.C."/>
            <person name="Segurens B."/>
            <person name="Strittmatter M."/>
            <person name="Tonon T."/>
            <person name="Tregear J.W."/>
            <person name="Valentin K."/>
            <person name="von Dassow P."/>
            <person name="Yamagishi T."/>
            <person name="Van de Peer Y."/>
            <person name="Wincker P."/>
        </authorList>
    </citation>
    <scope>NUCLEOTIDE SEQUENCE [LARGE SCALE GENOMIC DNA]</scope>
    <source>
        <strain evidence="3">Ec32 / CCAP1310/4</strain>
    </source>
</reference>
<protein>
    <recommendedName>
        <fullName evidence="4">DDE Tnp4 domain-containing protein</fullName>
    </recommendedName>
</protein>
<dbReference type="AlphaFoldDB" id="D7FSK2"/>
<dbReference type="eggNOG" id="ENOG502S9YA">
    <property type="taxonomic scope" value="Eukaryota"/>
</dbReference>
<evidence type="ECO:0000256" key="1">
    <source>
        <dbReference type="SAM" id="MobiDB-lite"/>
    </source>
</evidence>
<dbReference type="OrthoDB" id="42907at2759"/>
<dbReference type="PANTHER" id="PTHR47150">
    <property type="entry name" value="OS12G0169200 PROTEIN"/>
    <property type="match status" value="1"/>
</dbReference>
<dbReference type="STRING" id="2880.D7FSK2"/>
<dbReference type="PANTHER" id="PTHR47150:SF5">
    <property type="entry name" value="OS07G0546750 PROTEIN"/>
    <property type="match status" value="1"/>
</dbReference>
<dbReference type="InterPro" id="IPR006912">
    <property type="entry name" value="Harbinger_derived_prot"/>
</dbReference>
<gene>
    <name evidence="2" type="ORF">Esi_0235_0049</name>
</gene>
<dbReference type="Pfam" id="PF04827">
    <property type="entry name" value="Plant_tran"/>
    <property type="match status" value="1"/>
</dbReference>
<evidence type="ECO:0000313" key="3">
    <source>
        <dbReference type="Proteomes" id="UP000002630"/>
    </source>
</evidence>
<dbReference type="Proteomes" id="UP000002630">
    <property type="component" value="Unassembled WGS sequence"/>
</dbReference>
<dbReference type="InParanoid" id="D7FSK2"/>
<feature type="region of interest" description="Disordered" evidence="1">
    <location>
        <begin position="228"/>
        <end position="251"/>
    </location>
</feature>
<proteinExistence type="predicted"/>
<accession>D7FSK2</accession>
<sequence>MYDEHIHLPTEESGKLDLVIEQYDRLGFTGAMGSMDVTHIAWSRCPYNQARSYTGKEGFPTIGYQVTVDHAGRAIAVTEGFTGSTNDKTTVCWDAAVEKIRTDKQYTEKTFDVYNQDGTTTTLKGCYVLVDNGYHKWQILIEPSKYPLSENDLLFSKRLESVRKDVECFFGILKGRLRILMLAMAFQSQERIDNVFFTCCILHNMLHTFDGMDQLVENTNWVSSAGVGTTSVTEPEADSGSVGTKDVNGRPQVEAGHAVRKRQLTTSFAYRKKHKKDIVYGNSTSIVALPV</sequence>
<dbReference type="EMBL" id="FN649760">
    <property type="protein sequence ID" value="CBJ31143.1"/>
    <property type="molecule type" value="Genomic_DNA"/>
</dbReference>